<dbReference type="OrthoDB" id="5866964at2759"/>
<organism evidence="1">
    <name type="scientific">Heligmosomoides polygyrus</name>
    <name type="common">Parasitic roundworm</name>
    <dbReference type="NCBI Taxonomy" id="6339"/>
    <lineage>
        <taxon>Eukaryota</taxon>
        <taxon>Metazoa</taxon>
        <taxon>Ecdysozoa</taxon>
        <taxon>Nematoda</taxon>
        <taxon>Chromadorea</taxon>
        <taxon>Rhabditida</taxon>
        <taxon>Rhabditina</taxon>
        <taxon>Rhabditomorpha</taxon>
        <taxon>Strongyloidea</taxon>
        <taxon>Heligmosomidae</taxon>
        <taxon>Heligmosomoides</taxon>
    </lineage>
</organism>
<accession>A0A3P7X5E5</accession>
<dbReference type="AlphaFoldDB" id="A0A3P7X5E5"/>
<reference evidence="1" key="1">
    <citation type="submission" date="2018-11" db="EMBL/GenBank/DDBJ databases">
        <authorList>
            <consortium name="Pathogen Informatics"/>
        </authorList>
    </citation>
    <scope>NUCLEOTIDE SEQUENCE [LARGE SCALE GENOMIC DNA]</scope>
</reference>
<evidence type="ECO:0000313" key="1">
    <source>
        <dbReference type="EMBL" id="VDO69101.1"/>
    </source>
</evidence>
<name>A0A3P7X5E5_HELPZ</name>
<gene>
    <name evidence="1" type="ORF">HPBE_LOCUS6635</name>
</gene>
<protein>
    <submittedName>
        <fullName evidence="1">Uncharacterized protein</fullName>
    </submittedName>
</protein>
<sequence length="92" mass="10635">MYIPPVSETGEGFVLVIIMPIQKAWFERYGARAIIIDDTFNLTTYCLSLATVVVVDERDKGLPAAYLLSNRFVLYYLEYAETICYNMFFQND</sequence>
<dbReference type="EMBL" id="UZAH01025707">
    <property type="protein sequence ID" value="VDO69101.1"/>
    <property type="molecule type" value="Genomic_DNA"/>
</dbReference>
<proteinExistence type="predicted"/>